<feature type="transmembrane region" description="Helical" evidence="6">
    <location>
        <begin position="354"/>
        <end position="381"/>
    </location>
</feature>
<feature type="transmembrane region" description="Helical" evidence="6">
    <location>
        <begin position="225"/>
        <end position="243"/>
    </location>
</feature>
<organism evidence="8 9">
    <name type="scientific">Paenibacillus radicis</name>
    <name type="common">ex Gao et al. 2016</name>
    <dbReference type="NCBI Taxonomy" id="1737354"/>
    <lineage>
        <taxon>Bacteria</taxon>
        <taxon>Bacillati</taxon>
        <taxon>Bacillota</taxon>
        <taxon>Bacilli</taxon>
        <taxon>Bacillales</taxon>
        <taxon>Paenibacillaceae</taxon>
        <taxon>Paenibacillus</taxon>
    </lineage>
</organism>
<dbReference type="GO" id="GO:0022857">
    <property type="term" value="F:transmembrane transporter activity"/>
    <property type="evidence" value="ECO:0007669"/>
    <property type="project" value="InterPro"/>
</dbReference>
<dbReference type="PANTHER" id="PTHR42718:SF48">
    <property type="entry name" value="CONSERVED TWO-DOMAIN MEMBRANE PROTEIN-RELATED"/>
    <property type="match status" value="1"/>
</dbReference>
<feature type="transmembrane region" description="Helical" evidence="6">
    <location>
        <begin position="46"/>
        <end position="64"/>
    </location>
</feature>
<gene>
    <name evidence="8" type="ORF">GCM10010918_10590</name>
</gene>
<feature type="transmembrane region" description="Helical" evidence="6">
    <location>
        <begin position="163"/>
        <end position="183"/>
    </location>
</feature>
<dbReference type="Pfam" id="PF07690">
    <property type="entry name" value="MFS_1"/>
    <property type="match status" value="1"/>
</dbReference>
<keyword evidence="4 6" id="KW-1133">Transmembrane helix</keyword>
<comment type="caution">
    <text evidence="8">The sequence shown here is derived from an EMBL/GenBank/DDBJ whole genome shotgun (WGS) entry which is preliminary data.</text>
</comment>
<feature type="transmembrane region" description="Helical" evidence="6">
    <location>
        <begin position="429"/>
        <end position="448"/>
    </location>
</feature>
<keyword evidence="2" id="KW-0813">Transport</keyword>
<protein>
    <submittedName>
        <fullName evidence="8">MFS transporter</fullName>
    </submittedName>
</protein>
<feature type="transmembrane region" description="Helical" evidence="6">
    <location>
        <begin position="135"/>
        <end position="157"/>
    </location>
</feature>
<dbReference type="PROSITE" id="PS50850">
    <property type="entry name" value="MFS"/>
    <property type="match status" value="1"/>
</dbReference>
<feature type="transmembrane region" description="Helical" evidence="6">
    <location>
        <begin position="195"/>
        <end position="213"/>
    </location>
</feature>
<dbReference type="InterPro" id="IPR011701">
    <property type="entry name" value="MFS"/>
</dbReference>
<dbReference type="Proteomes" id="UP000600247">
    <property type="component" value="Unassembled WGS sequence"/>
</dbReference>
<dbReference type="PANTHER" id="PTHR42718">
    <property type="entry name" value="MAJOR FACILITATOR SUPERFAMILY MULTIDRUG TRANSPORTER MFSC"/>
    <property type="match status" value="1"/>
</dbReference>
<feature type="transmembrane region" description="Helical" evidence="6">
    <location>
        <begin position="268"/>
        <end position="288"/>
    </location>
</feature>
<feature type="transmembrane region" description="Helical" evidence="6">
    <location>
        <begin position="101"/>
        <end position="123"/>
    </location>
</feature>
<keyword evidence="3 6" id="KW-0812">Transmembrane</keyword>
<evidence type="ECO:0000256" key="4">
    <source>
        <dbReference type="ARBA" id="ARBA00022989"/>
    </source>
</evidence>
<feature type="transmembrane region" description="Helical" evidence="6">
    <location>
        <begin position="9"/>
        <end position="34"/>
    </location>
</feature>
<evidence type="ECO:0000256" key="1">
    <source>
        <dbReference type="ARBA" id="ARBA00004651"/>
    </source>
</evidence>
<evidence type="ECO:0000313" key="8">
    <source>
        <dbReference type="EMBL" id="GGG59300.1"/>
    </source>
</evidence>
<sequence length="457" mass="49086">MYNRSHKLILFITCITVFMASLDVFIVNVALHNIGQSIGESSLSNLSWVLNGYAIFYASLLVPAGKLADRYGQKRGFIWGIALFTASSLGAALSGNLLLLVMFRCLQAAGGAMLTPSGLGLLLTNMPDEHKKRAVRIWASSGSLAAAAGPAIGGFLLELSWEWIFVVNVPIGILTILAALRYIPKDKPNQASRLPDLWGGLLLIISIGSLSLGLDKAPDWGWGDVYTWASFIVFAVTLLWFILQSRRHPFPIIEFSLFRSRPFTRSNVAAALINAAFALELLSVIMYLQDVWNWSTLATGLALTIGPCLVWPSAILAQRLSKYIQINKLAAIGTLLIGVGPLLFILSVQTTPNYWLQVLPGWLVIGIGYGFALPIMVASATSELPRQQASTGSAVVNMSRQIGSVLGTTLLVIALSSSSAPSLETFQNGWWIAIALSLFGAVAALGILPKVGATGTK</sequence>
<feature type="transmembrane region" description="Helical" evidence="6">
    <location>
        <begin position="294"/>
        <end position="317"/>
    </location>
</feature>
<feature type="transmembrane region" description="Helical" evidence="6">
    <location>
        <begin position="329"/>
        <end position="348"/>
    </location>
</feature>
<evidence type="ECO:0000256" key="3">
    <source>
        <dbReference type="ARBA" id="ARBA00022692"/>
    </source>
</evidence>
<feature type="domain" description="Major facilitator superfamily (MFS) profile" evidence="7">
    <location>
        <begin position="9"/>
        <end position="452"/>
    </location>
</feature>
<feature type="transmembrane region" description="Helical" evidence="6">
    <location>
        <begin position="76"/>
        <end position="95"/>
    </location>
</feature>
<dbReference type="RefSeq" id="WP_188887834.1">
    <property type="nucleotide sequence ID" value="NZ_BMHY01000001.1"/>
</dbReference>
<accession>A0A917GW85</accession>
<reference evidence="8 9" key="1">
    <citation type="journal article" date="2014" name="Int. J. Syst. Evol. Microbiol.">
        <title>Complete genome sequence of Corynebacterium casei LMG S-19264T (=DSM 44701T), isolated from a smear-ripened cheese.</title>
        <authorList>
            <consortium name="US DOE Joint Genome Institute (JGI-PGF)"/>
            <person name="Walter F."/>
            <person name="Albersmeier A."/>
            <person name="Kalinowski J."/>
            <person name="Ruckert C."/>
        </authorList>
    </citation>
    <scope>NUCLEOTIDE SEQUENCE [LARGE SCALE GENOMIC DNA]</scope>
    <source>
        <strain evidence="8 9">CGMCC 1.15286</strain>
    </source>
</reference>
<dbReference type="SUPFAM" id="SSF103473">
    <property type="entry name" value="MFS general substrate transporter"/>
    <property type="match status" value="1"/>
</dbReference>
<dbReference type="CDD" id="cd17321">
    <property type="entry name" value="MFS_MMR_MDR_like"/>
    <property type="match status" value="1"/>
</dbReference>
<dbReference type="GO" id="GO:0005886">
    <property type="term" value="C:plasma membrane"/>
    <property type="evidence" value="ECO:0007669"/>
    <property type="project" value="UniProtKB-SubCell"/>
</dbReference>
<proteinExistence type="predicted"/>
<name>A0A917GW85_9BACL</name>
<comment type="subcellular location">
    <subcellularLocation>
        <location evidence="1">Cell membrane</location>
        <topology evidence="1">Multi-pass membrane protein</topology>
    </subcellularLocation>
</comment>
<keyword evidence="9" id="KW-1185">Reference proteome</keyword>
<dbReference type="EMBL" id="BMHY01000001">
    <property type="protein sequence ID" value="GGG59300.1"/>
    <property type="molecule type" value="Genomic_DNA"/>
</dbReference>
<evidence type="ECO:0000259" key="7">
    <source>
        <dbReference type="PROSITE" id="PS50850"/>
    </source>
</evidence>
<dbReference type="AlphaFoldDB" id="A0A917GW85"/>
<evidence type="ECO:0000256" key="2">
    <source>
        <dbReference type="ARBA" id="ARBA00022448"/>
    </source>
</evidence>
<dbReference type="Gene3D" id="1.20.1720.10">
    <property type="entry name" value="Multidrug resistance protein D"/>
    <property type="match status" value="1"/>
</dbReference>
<evidence type="ECO:0000256" key="5">
    <source>
        <dbReference type="ARBA" id="ARBA00023136"/>
    </source>
</evidence>
<dbReference type="Gene3D" id="1.20.1250.20">
    <property type="entry name" value="MFS general substrate transporter like domains"/>
    <property type="match status" value="1"/>
</dbReference>
<dbReference type="InterPro" id="IPR036259">
    <property type="entry name" value="MFS_trans_sf"/>
</dbReference>
<keyword evidence="5 6" id="KW-0472">Membrane</keyword>
<dbReference type="InterPro" id="IPR020846">
    <property type="entry name" value="MFS_dom"/>
</dbReference>
<evidence type="ECO:0000256" key="6">
    <source>
        <dbReference type="SAM" id="Phobius"/>
    </source>
</evidence>
<feature type="transmembrane region" description="Helical" evidence="6">
    <location>
        <begin position="402"/>
        <end position="423"/>
    </location>
</feature>
<evidence type="ECO:0000313" key="9">
    <source>
        <dbReference type="Proteomes" id="UP000600247"/>
    </source>
</evidence>